<name>A0AAU8NL04_9BACL</name>
<dbReference type="GO" id="GO:0016787">
    <property type="term" value="F:hydrolase activity"/>
    <property type="evidence" value="ECO:0007669"/>
    <property type="project" value="UniProtKB-KW"/>
</dbReference>
<organism evidence="2">
    <name type="scientific">Paenibacillus sp. AN1007</name>
    <dbReference type="NCBI Taxonomy" id="3151385"/>
    <lineage>
        <taxon>Bacteria</taxon>
        <taxon>Bacillati</taxon>
        <taxon>Bacillota</taxon>
        <taxon>Bacilli</taxon>
        <taxon>Bacillales</taxon>
        <taxon>Paenibacillaceae</taxon>
        <taxon>Paenibacillus</taxon>
    </lineage>
</organism>
<dbReference type="EC" id="3.-.-.-" evidence="2"/>
<feature type="domain" description="Beta-lactamase-related" evidence="1">
    <location>
        <begin position="23"/>
        <end position="315"/>
    </location>
</feature>
<dbReference type="InterPro" id="IPR012338">
    <property type="entry name" value="Beta-lactam/transpept-like"/>
</dbReference>
<evidence type="ECO:0000313" key="2">
    <source>
        <dbReference type="EMBL" id="XCP96773.1"/>
    </source>
</evidence>
<dbReference type="PANTHER" id="PTHR43283">
    <property type="entry name" value="BETA-LACTAMASE-RELATED"/>
    <property type="match status" value="1"/>
</dbReference>
<sequence length="341" mass="38921">MNLSTLHHTLEHLIPPLDLRSCLVSVRGEIVYKHYRNSEAETHIAKINSCTKSFISALICTAMDQELLPAANTPISTFFPQLTSDPDPRKPAITLEQLLTMTAGFNWDEFGGQNSFPRMTRTDHWVNFALEQPLRHEPGTHMEYNSGVSQMLSAILMQHTGISTAAYAERYLFGPLAIDNYEWEHDPQGVHTGGFGLRLLPADLLKFGQLYLQEGKWEGKQLISSQLVKRSTHPFVTVSPPNHGSYGWHWWVDQYVPQDETRSVNLDLTHNPACRQTAPEGRQPLHYFYARGFGGQYVYVVPELELVTVLTNDKRKKEKPPIDVFPRLIAPELWQLTRLFE</sequence>
<dbReference type="EMBL" id="CP159992">
    <property type="protein sequence ID" value="XCP96773.1"/>
    <property type="molecule type" value="Genomic_DNA"/>
</dbReference>
<reference evidence="2" key="1">
    <citation type="submission" date="2024-05" db="EMBL/GenBank/DDBJ databases">
        <title>Draft genome assemblies of 36 bacteria isolated from hibernating arctic ground squirrels.</title>
        <authorList>
            <person name="McKee H."/>
            <person name="Mullen L."/>
            <person name="Drown D.M."/>
            <person name="Duddleston K.N."/>
        </authorList>
    </citation>
    <scope>NUCLEOTIDE SEQUENCE</scope>
    <source>
        <strain evidence="2">AN1007</strain>
    </source>
</reference>
<dbReference type="RefSeq" id="WP_366295303.1">
    <property type="nucleotide sequence ID" value="NZ_CP159992.1"/>
</dbReference>
<dbReference type="SUPFAM" id="SSF56601">
    <property type="entry name" value="beta-lactamase/transpeptidase-like"/>
    <property type="match status" value="1"/>
</dbReference>
<dbReference type="PANTHER" id="PTHR43283:SF7">
    <property type="entry name" value="BETA-LACTAMASE-RELATED DOMAIN-CONTAINING PROTEIN"/>
    <property type="match status" value="1"/>
</dbReference>
<dbReference type="InterPro" id="IPR050789">
    <property type="entry name" value="Diverse_Enzym_Activities"/>
</dbReference>
<dbReference type="Pfam" id="PF00144">
    <property type="entry name" value="Beta-lactamase"/>
    <property type="match status" value="1"/>
</dbReference>
<evidence type="ECO:0000259" key="1">
    <source>
        <dbReference type="Pfam" id="PF00144"/>
    </source>
</evidence>
<proteinExistence type="predicted"/>
<accession>A0AAU8NL04</accession>
<dbReference type="AlphaFoldDB" id="A0AAU8NL04"/>
<dbReference type="Gene3D" id="3.40.710.10">
    <property type="entry name" value="DD-peptidase/beta-lactamase superfamily"/>
    <property type="match status" value="1"/>
</dbReference>
<keyword evidence="2" id="KW-0378">Hydrolase</keyword>
<protein>
    <submittedName>
        <fullName evidence="2">Serine hydrolase</fullName>
        <ecNumber evidence="2">3.-.-.-</ecNumber>
    </submittedName>
</protein>
<dbReference type="InterPro" id="IPR001466">
    <property type="entry name" value="Beta-lactam-related"/>
</dbReference>
<gene>
    <name evidence="2" type="ORF">ABXS70_08750</name>
</gene>